<feature type="domain" description="DOG1" evidence="2">
    <location>
        <begin position="1"/>
        <end position="180"/>
    </location>
</feature>
<evidence type="ECO:0000259" key="2">
    <source>
        <dbReference type="PROSITE" id="PS51806"/>
    </source>
</evidence>
<protein>
    <recommendedName>
        <fullName evidence="2">DOG1 domain-containing protein</fullName>
    </recommendedName>
</protein>
<keyword evidence="4" id="KW-1185">Reference proteome</keyword>
<dbReference type="Proteomes" id="UP000827721">
    <property type="component" value="Unassembled WGS sequence"/>
</dbReference>
<dbReference type="PANTHER" id="PTHR46354:SF4">
    <property type="entry name" value="PROTEIN DOG1-LIKE 3"/>
    <property type="match status" value="1"/>
</dbReference>
<dbReference type="InterPro" id="IPR051886">
    <property type="entry name" value="Seed_Dev/Stress_Resp_Reg"/>
</dbReference>
<accession>A0ABQ8HRL4</accession>
<reference evidence="3 4" key="1">
    <citation type="submission" date="2021-02" db="EMBL/GenBank/DDBJ databases">
        <title>Plant Genome Project.</title>
        <authorList>
            <person name="Zhang R.-G."/>
        </authorList>
    </citation>
    <scope>NUCLEOTIDE SEQUENCE [LARGE SCALE GENOMIC DNA]</scope>
    <source>
        <tissue evidence="3">Leaves</tissue>
    </source>
</reference>
<evidence type="ECO:0000313" key="3">
    <source>
        <dbReference type="EMBL" id="KAH7566949.1"/>
    </source>
</evidence>
<evidence type="ECO:0000313" key="4">
    <source>
        <dbReference type="Proteomes" id="UP000827721"/>
    </source>
</evidence>
<name>A0ABQ8HRL4_9ROSI</name>
<dbReference type="PROSITE" id="PS51806">
    <property type="entry name" value="DOG1"/>
    <property type="match status" value="1"/>
</dbReference>
<gene>
    <name evidence="3" type="ORF">JRO89_XS08G0257400</name>
</gene>
<sequence>MLSPSWRTRLEEAFLWIGGWRPSMAFHLVYSRSGLQLEARLSELISGLSTSDLGNLSTNQLILVDELQRITLREEKEITRKMAKLQETVADSSIVELSHLETELIRSGGRQEEEAEQVELTLVSKEKALEEMLEKADDVRLRTLKEIIGMLKPLQAVHFLIAAAELHLRLHDWGKERDARR</sequence>
<proteinExistence type="predicted"/>
<dbReference type="EMBL" id="JAFEMO010000008">
    <property type="protein sequence ID" value="KAH7566949.1"/>
    <property type="molecule type" value="Genomic_DNA"/>
</dbReference>
<dbReference type="PANTHER" id="PTHR46354">
    <property type="entry name" value="DOG1 DOMAIN-CONTAINING PROTEIN"/>
    <property type="match status" value="1"/>
</dbReference>
<dbReference type="Pfam" id="PF14144">
    <property type="entry name" value="DOG1"/>
    <property type="match status" value="1"/>
</dbReference>
<evidence type="ECO:0000256" key="1">
    <source>
        <dbReference type="SAM" id="Coils"/>
    </source>
</evidence>
<keyword evidence="1" id="KW-0175">Coiled coil</keyword>
<feature type="coiled-coil region" evidence="1">
    <location>
        <begin position="115"/>
        <end position="142"/>
    </location>
</feature>
<comment type="caution">
    <text evidence="3">The sequence shown here is derived from an EMBL/GenBank/DDBJ whole genome shotgun (WGS) entry which is preliminary data.</text>
</comment>
<organism evidence="3 4">
    <name type="scientific">Xanthoceras sorbifolium</name>
    <dbReference type="NCBI Taxonomy" id="99658"/>
    <lineage>
        <taxon>Eukaryota</taxon>
        <taxon>Viridiplantae</taxon>
        <taxon>Streptophyta</taxon>
        <taxon>Embryophyta</taxon>
        <taxon>Tracheophyta</taxon>
        <taxon>Spermatophyta</taxon>
        <taxon>Magnoliopsida</taxon>
        <taxon>eudicotyledons</taxon>
        <taxon>Gunneridae</taxon>
        <taxon>Pentapetalae</taxon>
        <taxon>rosids</taxon>
        <taxon>malvids</taxon>
        <taxon>Sapindales</taxon>
        <taxon>Sapindaceae</taxon>
        <taxon>Xanthoceroideae</taxon>
        <taxon>Xanthoceras</taxon>
    </lineage>
</organism>
<dbReference type="InterPro" id="IPR025422">
    <property type="entry name" value="TGA_domain"/>
</dbReference>